<evidence type="ECO:0000256" key="1">
    <source>
        <dbReference type="SAM" id="MobiDB-lite"/>
    </source>
</evidence>
<evidence type="ECO:0000313" key="4">
    <source>
        <dbReference type="Proteomes" id="UP000032254"/>
    </source>
</evidence>
<feature type="compositionally biased region" description="Basic residues" evidence="1">
    <location>
        <begin position="60"/>
        <end position="82"/>
    </location>
</feature>
<accession>A0A0D0WV83</accession>
<protein>
    <submittedName>
        <fullName evidence="3">Uncharacterized protein</fullName>
    </submittedName>
</protein>
<reference evidence="3 4" key="1">
    <citation type="submission" date="2015-01" db="EMBL/GenBank/DDBJ databases">
        <title>Sequencing and annotation of Micromonospora carbonacea strain JXNU-1 genome.</title>
        <authorList>
            <person name="Long Z."/>
            <person name="Huang Y."/>
            <person name="Jiang Y."/>
        </authorList>
    </citation>
    <scope>NUCLEOTIDE SEQUENCE [LARGE SCALE GENOMIC DNA]</scope>
    <source>
        <strain evidence="3 4">JXNU-1</strain>
    </source>
</reference>
<dbReference type="EMBL" id="JXSX01000002">
    <property type="protein sequence ID" value="KIR62931.1"/>
    <property type="molecule type" value="Genomic_DNA"/>
</dbReference>
<evidence type="ECO:0000313" key="3">
    <source>
        <dbReference type="EMBL" id="KIR62931.1"/>
    </source>
</evidence>
<feature type="transmembrane region" description="Helical" evidence="2">
    <location>
        <begin position="27"/>
        <end position="47"/>
    </location>
</feature>
<gene>
    <name evidence="3" type="ORF">TK50_18555</name>
</gene>
<name>A0A0D0WV83_9ACTN</name>
<keyword evidence="2" id="KW-0472">Membrane</keyword>
<evidence type="ECO:0000256" key="2">
    <source>
        <dbReference type="SAM" id="Phobius"/>
    </source>
</evidence>
<dbReference type="Proteomes" id="UP000032254">
    <property type="component" value="Unassembled WGS sequence"/>
</dbReference>
<organism evidence="3 4">
    <name type="scientific">Micromonospora haikouensis</name>
    <dbReference type="NCBI Taxonomy" id="686309"/>
    <lineage>
        <taxon>Bacteria</taxon>
        <taxon>Bacillati</taxon>
        <taxon>Actinomycetota</taxon>
        <taxon>Actinomycetes</taxon>
        <taxon>Micromonosporales</taxon>
        <taxon>Micromonosporaceae</taxon>
        <taxon>Micromonospora</taxon>
    </lineage>
</organism>
<keyword evidence="2" id="KW-0812">Transmembrane</keyword>
<dbReference type="GeneID" id="301306054"/>
<dbReference type="AlphaFoldDB" id="A0A0D0WV83"/>
<keyword evidence="4" id="KW-1185">Reference proteome</keyword>
<comment type="caution">
    <text evidence="3">The sequence shown here is derived from an EMBL/GenBank/DDBJ whole genome shotgun (WGS) entry which is preliminary data.</text>
</comment>
<sequence length="82" mass="9546">MFLVFAVVATGLLLVWRTWDVELLEYAWFQLLVFLVVAAPLVAMRFWGEGALPPDEATPGRRRPRGQREKPRRSGRRPGRRR</sequence>
<dbReference type="RefSeq" id="WP_043965407.1">
    <property type="nucleotide sequence ID" value="NZ_JBEZEP010000009.1"/>
</dbReference>
<dbReference type="PATRIC" id="fig|47853.6.peg.3882"/>
<feature type="region of interest" description="Disordered" evidence="1">
    <location>
        <begin position="50"/>
        <end position="82"/>
    </location>
</feature>
<keyword evidence="2" id="KW-1133">Transmembrane helix</keyword>
<proteinExistence type="predicted"/>